<keyword evidence="6" id="KW-0902">Two-component regulatory system</keyword>
<dbReference type="SUPFAM" id="SSF55785">
    <property type="entry name" value="PYP-like sensor domain (PAS domain)"/>
    <property type="match status" value="5"/>
</dbReference>
<dbReference type="STRING" id="1781255.BH720_16935"/>
<gene>
    <name evidence="11" type="ORF">BH720_16935</name>
</gene>
<feature type="domain" description="PAS" evidence="9">
    <location>
        <begin position="249"/>
        <end position="322"/>
    </location>
</feature>
<dbReference type="InterPro" id="IPR004358">
    <property type="entry name" value="Sig_transdc_His_kin-like_C"/>
</dbReference>
<comment type="caution">
    <text evidence="11">The sequence shown here is derived from an EMBL/GenBank/DDBJ whole genome shotgun (WGS) entry which is preliminary data.</text>
</comment>
<evidence type="ECO:0000259" key="10">
    <source>
        <dbReference type="PROSITE" id="PS50113"/>
    </source>
</evidence>
<evidence type="ECO:0000256" key="4">
    <source>
        <dbReference type="ARBA" id="ARBA00022679"/>
    </source>
</evidence>
<dbReference type="InterPro" id="IPR003661">
    <property type="entry name" value="HisK_dim/P_dom"/>
</dbReference>
<dbReference type="Gene3D" id="1.10.287.130">
    <property type="match status" value="1"/>
</dbReference>
<dbReference type="Pfam" id="PF02518">
    <property type="entry name" value="HATPase_c"/>
    <property type="match status" value="1"/>
</dbReference>
<dbReference type="Pfam" id="PF01590">
    <property type="entry name" value="GAF"/>
    <property type="match status" value="1"/>
</dbReference>
<dbReference type="InterPro" id="IPR035965">
    <property type="entry name" value="PAS-like_dom_sf"/>
</dbReference>
<dbReference type="Gene3D" id="3.30.450.40">
    <property type="match status" value="1"/>
</dbReference>
<keyword evidence="3" id="KW-0597">Phosphoprotein</keyword>
<dbReference type="SUPFAM" id="SSF47384">
    <property type="entry name" value="Homodimeric domain of signal transducing histidine kinase"/>
    <property type="match status" value="1"/>
</dbReference>
<dbReference type="PROSITE" id="PS50112">
    <property type="entry name" value="PAS"/>
    <property type="match status" value="5"/>
</dbReference>
<keyword evidence="5" id="KW-0418">Kinase</keyword>
<accession>A0A1E5QH20</accession>
<dbReference type="PANTHER" id="PTHR43304:SF1">
    <property type="entry name" value="PAC DOMAIN-CONTAINING PROTEIN"/>
    <property type="match status" value="1"/>
</dbReference>
<dbReference type="SMART" id="SM00388">
    <property type="entry name" value="HisKA"/>
    <property type="match status" value="1"/>
</dbReference>
<dbReference type="InterPro" id="IPR003018">
    <property type="entry name" value="GAF"/>
</dbReference>
<feature type="domain" description="PAS" evidence="9">
    <location>
        <begin position="148"/>
        <end position="197"/>
    </location>
</feature>
<dbReference type="SMART" id="SM00065">
    <property type="entry name" value="GAF"/>
    <property type="match status" value="1"/>
</dbReference>
<dbReference type="Gene3D" id="3.30.565.10">
    <property type="entry name" value="Histidine kinase-like ATPase, C-terminal domain"/>
    <property type="match status" value="1"/>
</dbReference>
<dbReference type="CDD" id="cd00082">
    <property type="entry name" value="HisKA"/>
    <property type="match status" value="1"/>
</dbReference>
<dbReference type="Gene3D" id="3.30.450.20">
    <property type="entry name" value="PAS domain"/>
    <property type="match status" value="5"/>
</dbReference>
<dbReference type="InterPro" id="IPR005467">
    <property type="entry name" value="His_kinase_dom"/>
</dbReference>
<dbReference type="GO" id="GO:0000155">
    <property type="term" value="F:phosphorelay sensor kinase activity"/>
    <property type="evidence" value="ECO:0007669"/>
    <property type="project" value="InterPro"/>
</dbReference>
<dbReference type="CDD" id="cd00130">
    <property type="entry name" value="PAS"/>
    <property type="match status" value="5"/>
</dbReference>
<comment type="catalytic activity">
    <reaction evidence="1">
        <text>ATP + protein L-histidine = ADP + protein N-phospho-L-histidine.</text>
        <dbReference type="EC" id="2.7.13.3"/>
    </reaction>
</comment>
<feature type="domain" description="PAC" evidence="10">
    <location>
        <begin position="200"/>
        <end position="248"/>
    </location>
</feature>
<dbReference type="SUPFAM" id="SSF55874">
    <property type="entry name" value="ATPase domain of HSP90 chaperone/DNA topoisomerase II/histidine kinase"/>
    <property type="match status" value="1"/>
</dbReference>
<sequence length="1103" mass="125019">MLLQEHIPFAAIEWNTRFEAIDWNQAATKLFGYTPAEAIGRHAAELIVPQESRALVDSIFQSLLNQTGGTYSINRNRTQSGESIVCEWYNSPLRNERQEVVGVLSIALNIAATEESDRPAPSPLWETSPIANRFFTSSIDLLGVGGFDGYFKHVNPAWMNLLGYTETELKQQPFLAFVHPDDREATLLAAQSLANGNHVTQFENRYRCRDGSYRWLSWRALAYVDESQFYAIGRDITERKASEAALQESEERFRQVVELTGQAIYDYDAVTGKTQWAGAVKEITGYDLSRFTDIGVEGWAEFIHPEDRPRVLLQLQHSLETGSAYEIQYRWRSQTGVYLDLQDRGAVLTDERGQAYRMLGSISNITAQQNALRDRTLAEAQLQNTQNFLESILQTLPIPVVAKEAKELRFVLWNPAAEAILGSKAEEVLGKNDYDLFPPDQADGFIQKDREVLQQRALIDIPEETVQTRSGNNRIFHTTKTAVLDAEGAPQYLLAIIEDITDRKNSEAALRESEAKFRQFVENANDLIYSHDLEGIFTYLSPKFFDLSGYHPEEFIGKSFTPLVHPDDIDSVHLFVAQVASGQKGSGQIFRTQHRNGSWRWMTANSSPKRDSQGHIIGVQGIVRDITEPKLIEQQLEEQAERERLVNSLTNQIRSSLNFEQILETAVTEIQHFLNIDRCSFSWFNYDSDESYLEVIKESRLGKLPSRIGRYPSSIFSAFAKSLVNLEIVRIDDARQISDPASQATLRALNITSMLVLPRTFDSGKIGILSCSCSQEVRPWLEQEIELLNSVMAQLEIALNQAQLYQQTQARAKELEELLWELQRTQTQLVQSEKMSSLGQLVAGVAHEINNPVNFIYGNLIHANQYTESLIYLLMLYQKYYPQPVPEVEEEAEAMDLEFILEDLPQLLSSMRVGAERIKQIVHSLRNFSRMDEAAMKAVDIHEGIESTLMILQNRLKAKSDRPIIQTIKEYGNLPLVECYPGELNQVLMNIISNALDALEERDRARSLLECQQQPSQVTISTQLLNEQQVQICIQDNGPGIPEAVQQRLFDPFFTTKPLGKGTGLGMSISYQIITERHKGTLRCESQLGQGASFIITIPLRQE</sequence>
<feature type="coiled-coil region" evidence="7">
    <location>
        <begin position="805"/>
        <end position="835"/>
    </location>
</feature>
<feature type="domain" description="Histidine kinase" evidence="8">
    <location>
        <begin position="844"/>
        <end position="1102"/>
    </location>
</feature>
<dbReference type="EC" id="2.7.13.3" evidence="2"/>
<feature type="domain" description="PAS" evidence="9">
    <location>
        <begin position="385"/>
        <end position="456"/>
    </location>
</feature>
<evidence type="ECO:0000256" key="3">
    <source>
        <dbReference type="ARBA" id="ARBA00022553"/>
    </source>
</evidence>
<dbReference type="SUPFAM" id="SSF55781">
    <property type="entry name" value="GAF domain-like"/>
    <property type="match status" value="1"/>
</dbReference>
<evidence type="ECO:0000256" key="7">
    <source>
        <dbReference type="SAM" id="Coils"/>
    </source>
</evidence>
<evidence type="ECO:0000256" key="5">
    <source>
        <dbReference type="ARBA" id="ARBA00022777"/>
    </source>
</evidence>
<evidence type="ECO:0000256" key="1">
    <source>
        <dbReference type="ARBA" id="ARBA00000085"/>
    </source>
</evidence>
<dbReference type="InterPro" id="IPR000014">
    <property type="entry name" value="PAS"/>
</dbReference>
<dbReference type="InterPro" id="IPR036097">
    <property type="entry name" value="HisK_dim/P_sf"/>
</dbReference>
<dbReference type="InterPro" id="IPR013656">
    <property type="entry name" value="PAS_4"/>
</dbReference>
<evidence type="ECO:0000259" key="9">
    <source>
        <dbReference type="PROSITE" id="PS50112"/>
    </source>
</evidence>
<protein>
    <recommendedName>
        <fullName evidence="2">histidine kinase</fullName>
        <ecNumber evidence="2">2.7.13.3</ecNumber>
    </recommendedName>
</protein>
<keyword evidence="4" id="KW-0808">Transferase</keyword>
<dbReference type="SMART" id="SM00086">
    <property type="entry name" value="PAC"/>
    <property type="match status" value="5"/>
</dbReference>
<evidence type="ECO:0000256" key="6">
    <source>
        <dbReference type="ARBA" id="ARBA00023012"/>
    </source>
</evidence>
<dbReference type="InterPro" id="IPR013767">
    <property type="entry name" value="PAS_fold"/>
</dbReference>
<dbReference type="InterPro" id="IPR052162">
    <property type="entry name" value="Sensor_kinase/Photoreceptor"/>
</dbReference>
<evidence type="ECO:0000256" key="2">
    <source>
        <dbReference type="ARBA" id="ARBA00012438"/>
    </source>
</evidence>
<reference evidence="11" key="1">
    <citation type="submission" date="2016-09" db="EMBL/GenBank/DDBJ databases">
        <title>Draft genome of thermotolerant cyanobacterium Desertifilum sp. strain IPPAS B-1220.</title>
        <authorList>
            <person name="Sinetova M.A."/>
            <person name="Bolakhan K."/>
            <person name="Zayadan B.K."/>
            <person name="Mironov K.S."/>
            <person name="Ustinova V."/>
            <person name="Kupriyanova E.V."/>
            <person name="Sidorov R.A."/>
            <person name="Skrypnik A.N."/>
            <person name="Gogoleva N.E."/>
            <person name="Gogolev Y.V."/>
            <person name="Los D.A."/>
        </authorList>
    </citation>
    <scope>NUCLEOTIDE SEQUENCE [LARGE SCALE GENOMIC DNA]</scope>
    <source>
        <strain evidence="11">IPPAS B-1220</strain>
    </source>
</reference>
<organism evidence="11">
    <name type="scientific">Desertifilum tharense IPPAS B-1220</name>
    <dbReference type="NCBI Taxonomy" id="1781255"/>
    <lineage>
        <taxon>Bacteria</taxon>
        <taxon>Bacillati</taxon>
        <taxon>Cyanobacteriota</taxon>
        <taxon>Cyanophyceae</taxon>
        <taxon>Desertifilales</taxon>
        <taxon>Desertifilaceae</taxon>
        <taxon>Desertifilum</taxon>
    </lineage>
</organism>
<dbReference type="PANTHER" id="PTHR43304">
    <property type="entry name" value="PHYTOCHROME-LIKE PROTEIN CPH1"/>
    <property type="match status" value="1"/>
</dbReference>
<name>A0A1E5QH20_9CYAN</name>
<dbReference type="InterPro" id="IPR001610">
    <property type="entry name" value="PAC"/>
</dbReference>
<dbReference type="InterPro" id="IPR000700">
    <property type="entry name" value="PAS-assoc_C"/>
</dbReference>
<dbReference type="AlphaFoldDB" id="A0A1E5QH20"/>
<dbReference type="PROSITE" id="PS50109">
    <property type="entry name" value="HIS_KIN"/>
    <property type="match status" value="1"/>
</dbReference>
<dbReference type="Pfam" id="PF08447">
    <property type="entry name" value="PAS_3"/>
    <property type="match status" value="3"/>
</dbReference>
<feature type="domain" description="PAC" evidence="10">
    <location>
        <begin position="459"/>
        <end position="512"/>
    </location>
</feature>
<feature type="domain" description="PAS" evidence="9">
    <location>
        <begin position="23"/>
        <end position="66"/>
    </location>
</feature>
<evidence type="ECO:0000313" key="11">
    <source>
        <dbReference type="EMBL" id="OEJ73986.1"/>
    </source>
</evidence>
<dbReference type="SMART" id="SM00091">
    <property type="entry name" value="PAS"/>
    <property type="match status" value="5"/>
</dbReference>
<dbReference type="GO" id="GO:0006355">
    <property type="term" value="P:regulation of DNA-templated transcription"/>
    <property type="evidence" value="ECO:0007669"/>
    <property type="project" value="InterPro"/>
</dbReference>
<dbReference type="InterPro" id="IPR036890">
    <property type="entry name" value="HATPase_C_sf"/>
</dbReference>
<dbReference type="Pfam" id="PF08448">
    <property type="entry name" value="PAS_4"/>
    <property type="match status" value="1"/>
</dbReference>
<evidence type="ECO:0000259" key="8">
    <source>
        <dbReference type="PROSITE" id="PS50109"/>
    </source>
</evidence>
<feature type="domain" description="PAS" evidence="9">
    <location>
        <begin position="513"/>
        <end position="583"/>
    </location>
</feature>
<keyword evidence="7" id="KW-0175">Coiled coil</keyword>
<dbReference type="PRINTS" id="PR00344">
    <property type="entry name" value="BCTRLSENSOR"/>
</dbReference>
<dbReference type="InterPro" id="IPR003594">
    <property type="entry name" value="HATPase_dom"/>
</dbReference>
<dbReference type="NCBIfam" id="TIGR00229">
    <property type="entry name" value="sensory_box"/>
    <property type="match status" value="5"/>
</dbReference>
<dbReference type="Pfam" id="PF00989">
    <property type="entry name" value="PAS"/>
    <property type="match status" value="1"/>
</dbReference>
<dbReference type="SMART" id="SM00387">
    <property type="entry name" value="HATPase_c"/>
    <property type="match status" value="1"/>
</dbReference>
<proteinExistence type="predicted"/>
<dbReference type="InterPro" id="IPR013655">
    <property type="entry name" value="PAS_fold_3"/>
</dbReference>
<feature type="domain" description="PAC" evidence="10">
    <location>
        <begin position="583"/>
        <end position="638"/>
    </location>
</feature>
<dbReference type="PROSITE" id="PS50113">
    <property type="entry name" value="PAC"/>
    <property type="match status" value="3"/>
</dbReference>
<dbReference type="InterPro" id="IPR029016">
    <property type="entry name" value="GAF-like_dom_sf"/>
</dbReference>
<dbReference type="EMBL" id="MJGC01000076">
    <property type="protein sequence ID" value="OEJ73986.1"/>
    <property type="molecule type" value="Genomic_DNA"/>
</dbReference>